<reference evidence="1 2" key="1">
    <citation type="journal article" date="2023" name="Arcadia Sci">
        <title>De novo assembly of a long-read Amblyomma americanum tick genome.</title>
        <authorList>
            <person name="Chou S."/>
            <person name="Poskanzer K.E."/>
            <person name="Rollins M."/>
            <person name="Thuy-Boun P.S."/>
        </authorList>
    </citation>
    <scope>NUCLEOTIDE SEQUENCE [LARGE SCALE GENOMIC DNA]</scope>
    <source>
        <strain evidence="1">F_SG_1</strain>
        <tissue evidence="1">Salivary glands</tissue>
    </source>
</reference>
<organism evidence="1 2">
    <name type="scientific">Amblyomma americanum</name>
    <name type="common">Lone star tick</name>
    <dbReference type="NCBI Taxonomy" id="6943"/>
    <lineage>
        <taxon>Eukaryota</taxon>
        <taxon>Metazoa</taxon>
        <taxon>Ecdysozoa</taxon>
        <taxon>Arthropoda</taxon>
        <taxon>Chelicerata</taxon>
        <taxon>Arachnida</taxon>
        <taxon>Acari</taxon>
        <taxon>Parasitiformes</taxon>
        <taxon>Ixodida</taxon>
        <taxon>Ixodoidea</taxon>
        <taxon>Ixodidae</taxon>
        <taxon>Amblyomminae</taxon>
        <taxon>Amblyomma</taxon>
    </lineage>
</organism>
<evidence type="ECO:0000313" key="2">
    <source>
        <dbReference type="Proteomes" id="UP001321473"/>
    </source>
</evidence>
<gene>
    <name evidence="1" type="ORF">V5799_017710</name>
</gene>
<keyword evidence="2" id="KW-1185">Reference proteome</keyword>
<comment type="caution">
    <text evidence="1">The sequence shown here is derived from an EMBL/GenBank/DDBJ whole genome shotgun (WGS) entry which is preliminary data.</text>
</comment>
<name>A0AAQ4F1E6_AMBAM</name>
<evidence type="ECO:0000313" key="1">
    <source>
        <dbReference type="EMBL" id="KAK8780950.1"/>
    </source>
</evidence>
<accession>A0AAQ4F1E6</accession>
<dbReference type="EMBL" id="JARKHS020008229">
    <property type="protein sequence ID" value="KAK8780950.1"/>
    <property type="molecule type" value="Genomic_DNA"/>
</dbReference>
<proteinExistence type="predicted"/>
<dbReference type="Proteomes" id="UP001321473">
    <property type="component" value="Unassembled WGS sequence"/>
</dbReference>
<protein>
    <submittedName>
        <fullName evidence="1">Uncharacterized protein</fullName>
    </submittedName>
</protein>
<sequence length="78" mass="8610">MDAVFHKRTAIPIWSTEAVVLCSSSGKCSGGDSGRHCGYTAGVKLLSGKFNLFDFARKDARYDAWGLHLDYTANFVYQ</sequence>
<dbReference type="AlphaFoldDB" id="A0AAQ4F1E6"/>